<feature type="region of interest" description="Disordered" evidence="1">
    <location>
        <begin position="92"/>
        <end position="114"/>
    </location>
</feature>
<evidence type="ECO:0000256" key="1">
    <source>
        <dbReference type="SAM" id="MobiDB-lite"/>
    </source>
</evidence>
<accession>A0AAV9QXP2</accession>
<comment type="caution">
    <text evidence="2">The sequence shown here is derived from an EMBL/GenBank/DDBJ whole genome shotgun (WGS) entry which is preliminary data.</text>
</comment>
<dbReference type="AlphaFoldDB" id="A0AAV9QXP2"/>
<feature type="region of interest" description="Disordered" evidence="1">
    <location>
        <begin position="33"/>
        <end position="55"/>
    </location>
</feature>
<feature type="region of interest" description="Disordered" evidence="1">
    <location>
        <begin position="60"/>
        <end position="79"/>
    </location>
</feature>
<reference evidence="2 3" key="1">
    <citation type="submission" date="2021-06" db="EMBL/GenBank/DDBJ databases">
        <authorList>
            <person name="Palmer J.M."/>
        </authorList>
    </citation>
    <scope>NUCLEOTIDE SEQUENCE [LARGE SCALE GENOMIC DNA]</scope>
    <source>
        <strain evidence="2 3">MEX-2019</strain>
        <tissue evidence="2">Muscle</tissue>
    </source>
</reference>
<organism evidence="2 3">
    <name type="scientific">Crenichthys baileyi</name>
    <name type="common">White River springfish</name>
    <dbReference type="NCBI Taxonomy" id="28760"/>
    <lineage>
        <taxon>Eukaryota</taxon>
        <taxon>Metazoa</taxon>
        <taxon>Chordata</taxon>
        <taxon>Craniata</taxon>
        <taxon>Vertebrata</taxon>
        <taxon>Euteleostomi</taxon>
        <taxon>Actinopterygii</taxon>
        <taxon>Neopterygii</taxon>
        <taxon>Teleostei</taxon>
        <taxon>Neoteleostei</taxon>
        <taxon>Acanthomorphata</taxon>
        <taxon>Ovalentaria</taxon>
        <taxon>Atherinomorphae</taxon>
        <taxon>Cyprinodontiformes</taxon>
        <taxon>Goodeidae</taxon>
        <taxon>Crenichthys</taxon>
    </lineage>
</organism>
<keyword evidence="3" id="KW-1185">Reference proteome</keyword>
<evidence type="ECO:0000313" key="2">
    <source>
        <dbReference type="EMBL" id="KAK5602276.1"/>
    </source>
</evidence>
<gene>
    <name evidence="2" type="ORF">CRENBAI_014160</name>
</gene>
<proteinExistence type="predicted"/>
<dbReference type="Proteomes" id="UP001311232">
    <property type="component" value="Unassembled WGS sequence"/>
</dbReference>
<protein>
    <submittedName>
        <fullName evidence="2">Uncharacterized protein</fullName>
    </submittedName>
</protein>
<feature type="compositionally biased region" description="Low complexity" evidence="1">
    <location>
        <begin position="95"/>
        <end position="104"/>
    </location>
</feature>
<dbReference type="EMBL" id="JAHHUM010002621">
    <property type="protein sequence ID" value="KAK5602276.1"/>
    <property type="molecule type" value="Genomic_DNA"/>
</dbReference>
<name>A0AAV9QXP2_9TELE</name>
<sequence>MQLTMQQHHRYKTGFSGTREPCCSCLTGSAPCPPAHKRSRTSVENKHVCPGTMSKDFTATAEPRASGEHAGETVNPSIGANRTVPLFRHTAADAQGKGTKQKLVQLKKKQRRGKKLGQLISEVYEVRRERDVPASPCD</sequence>
<feature type="compositionally biased region" description="Basic residues" evidence="1">
    <location>
        <begin position="105"/>
        <end position="114"/>
    </location>
</feature>
<evidence type="ECO:0000313" key="3">
    <source>
        <dbReference type="Proteomes" id="UP001311232"/>
    </source>
</evidence>